<dbReference type="GeneID" id="87919850"/>
<evidence type="ECO:0000256" key="7">
    <source>
        <dbReference type="ARBA" id="ARBA00022982"/>
    </source>
</evidence>
<evidence type="ECO:0000256" key="9">
    <source>
        <dbReference type="ARBA" id="ARBA00023002"/>
    </source>
</evidence>
<evidence type="ECO:0000256" key="3">
    <source>
        <dbReference type="ARBA" id="ARBA00012668"/>
    </source>
</evidence>
<dbReference type="Gene3D" id="2.40.30.10">
    <property type="entry name" value="Translation factors"/>
    <property type="match status" value="1"/>
</dbReference>
<evidence type="ECO:0000313" key="16">
    <source>
        <dbReference type="Proteomes" id="UP001273209"/>
    </source>
</evidence>
<evidence type="ECO:0000256" key="5">
    <source>
        <dbReference type="ARBA" id="ARBA00022475"/>
    </source>
</evidence>
<comment type="similarity">
    <text evidence="2">Belongs to the ferric reductase (FRE) family.</text>
</comment>
<dbReference type="Pfam" id="PF08022">
    <property type="entry name" value="FAD_binding_8"/>
    <property type="match status" value="1"/>
</dbReference>
<evidence type="ECO:0000256" key="4">
    <source>
        <dbReference type="ARBA" id="ARBA00022448"/>
    </source>
</evidence>
<comment type="catalytic activity">
    <reaction evidence="12">
        <text>2 a Fe(II)-siderophore + NADP(+) + H(+) = 2 a Fe(III)-siderophore + NADPH</text>
        <dbReference type="Rhea" id="RHEA:28795"/>
        <dbReference type="Rhea" id="RHEA-COMP:11342"/>
        <dbReference type="Rhea" id="RHEA-COMP:11344"/>
        <dbReference type="ChEBI" id="CHEBI:15378"/>
        <dbReference type="ChEBI" id="CHEBI:29033"/>
        <dbReference type="ChEBI" id="CHEBI:29034"/>
        <dbReference type="ChEBI" id="CHEBI:57783"/>
        <dbReference type="ChEBI" id="CHEBI:58349"/>
        <dbReference type="EC" id="1.16.1.9"/>
    </reaction>
</comment>
<dbReference type="CDD" id="cd06186">
    <property type="entry name" value="NOX_Duox_like_FAD_NADP"/>
    <property type="match status" value="1"/>
</dbReference>
<evidence type="ECO:0000256" key="10">
    <source>
        <dbReference type="ARBA" id="ARBA00023065"/>
    </source>
</evidence>
<evidence type="ECO:0000256" key="8">
    <source>
        <dbReference type="ARBA" id="ARBA00022989"/>
    </source>
</evidence>
<protein>
    <recommendedName>
        <fullName evidence="3">ferric-chelate reductase (NADPH)</fullName>
        <ecNumber evidence="3">1.16.1.9</ecNumber>
    </recommendedName>
</protein>
<evidence type="ECO:0000256" key="2">
    <source>
        <dbReference type="ARBA" id="ARBA00006278"/>
    </source>
</evidence>
<keyword evidence="5" id="KW-1003">Cell membrane</keyword>
<dbReference type="Gene3D" id="3.40.50.80">
    <property type="entry name" value="Nucleotide-binding domain of ferredoxin-NADP reductase (FNR) module"/>
    <property type="match status" value="1"/>
</dbReference>
<comment type="subcellular location">
    <subcellularLocation>
        <location evidence="1">Cell membrane</location>
        <topology evidence="1">Multi-pass membrane protein</topology>
    </subcellularLocation>
</comment>
<feature type="domain" description="FAD-binding FR-type" evidence="14">
    <location>
        <begin position="87"/>
        <end position="198"/>
    </location>
</feature>
<evidence type="ECO:0000259" key="14">
    <source>
        <dbReference type="PROSITE" id="PS51384"/>
    </source>
</evidence>
<dbReference type="GO" id="GO:0015677">
    <property type="term" value="P:copper ion import"/>
    <property type="evidence" value="ECO:0007669"/>
    <property type="project" value="TreeGrafter"/>
</dbReference>
<evidence type="ECO:0000256" key="12">
    <source>
        <dbReference type="ARBA" id="ARBA00048483"/>
    </source>
</evidence>
<feature type="transmembrane region" description="Helical" evidence="13">
    <location>
        <begin position="40"/>
        <end position="60"/>
    </location>
</feature>
<dbReference type="InterPro" id="IPR013112">
    <property type="entry name" value="FAD-bd_8"/>
</dbReference>
<dbReference type="GO" id="GO:0005886">
    <property type="term" value="C:plasma membrane"/>
    <property type="evidence" value="ECO:0007669"/>
    <property type="project" value="UniProtKB-SubCell"/>
</dbReference>
<keyword evidence="16" id="KW-1185">Reference proteome</keyword>
<evidence type="ECO:0000313" key="15">
    <source>
        <dbReference type="EMBL" id="KAK4073151.1"/>
    </source>
</evidence>
<keyword evidence="9" id="KW-0560">Oxidoreductase</keyword>
<dbReference type="GO" id="GO:0006826">
    <property type="term" value="P:iron ion transport"/>
    <property type="evidence" value="ECO:0007669"/>
    <property type="project" value="TreeGrafter"/>
</dbReference>
<comment type="caution">
    <text evidence="15">The sequence shown here is derived from an EMBL/GenBank/DDBJ whole genome shotgun (WGS) entry which is preliminary data.</text>
</comment>
<dbReference type="GO" id="GO:0052851">
    <property type="term" value="F:ferric-chelate reductase (NADPH) activity"/>
    <property type="evidence" value="ECO:0007669"/>
    <property type="project" value="UniProtKB-EC"/>
</dbReference>
<keyword evidence="6 13" id="KW-0812">Transmembrane</keyword>
<dbReference type="InterPro" id="IPR017938">
    <property type="entry name" value="Riboflavin_synthase-like_b-brl"/>
</dbReference>
<dbReference type="PANTHER" id="PTHR32361:SF23">
    <property type="entry name" value="FERRIC-CHELATE REDUCTASE"/>
    <property type="match status" value="1"/>
</dbReference>
<keyword evidence="7" id="KW-0249">Electron transport</keyword>
<reference evidence="15" key="1">
    <citation type="submission" date="2023-11" db="EMBL/GenBank/DDBJ databases">
        <title>The genome sequences of three competitors of mushroom-forming fungi.</title>
        <authorList>
            <person name="Beijen E."/>
            <person name="Ohm R.A."/>
        </authorList>
    </citation>
    <scope>NUCLEOTIDE SEQUENCE</scope>
    <source>
        <strain evidence="15">CBS 100526</strain>
    </source>
</reference>
<dbReference type="InterPro" id="IPR039261">
    <property type="entry name" value="FNR_nucleotide-bd"/>
</dbReference>
<accession>A0AAE1LZD0</accession>
<dbReference type="PROSITE" id="PS51384">
    <property type="entry name" value="FAD_FR"/>
    <property type="match status" value="1"/>
</dbReference>
<dbReference type="Pfam" id="PF01794">
    <property type="entry name" value="Ferric_reduct"/>
    <property type="match status" value="1"/>
</dbReference>
<dbReference type="Proteomes" id="UP001273209">
    <property type="component" value="Unassembled WGS sequence"/>
</dbReference>
<dbReference type="EC" id="1.16.1.9" evidence="3"/>
<evidence type="ECO:0000256" key="6">
    <source>
        <dbReference type="ARBA" id="ARBA00022692"/>
    </source>
</evidence>
<proteinExistence type="inferred from homology"/>
<dbReference type="EMBL" id="JAWRVG010000019">
    <property type="protein sequence ID" value="KAK4073151.1"/>
    <property type="molecule type" value="Genomic_DNA"/>
</dbReference>
<dbReference type="InterPro" id="IPR013130">
    <property type="entry name" value="Fe3_Rdtase_TM_dom"/>
</dbReference>
<evidence type="ECO:0000256" key="13">
    <source>
        <dbReference type="SAM" id="Phobius"/>
    </source>
</evidence>
<dbReference type="SUPFAM" id="SSF63380">
    <property type="entry name" value="Riboflavin synthase domain-like"/>
    <property type="match status" value="1"/>
</dbReference>
<keyword evidence="11 13" id="KW-0472">Membrane</keyword>
<dbReference type="SUPFAM" id="SSF52343">
    <property type="entry name" value="Ferredoxin reductase-like, C-terminal NADP-linked domain"/>
    <property type="match status" value="1"/>
</dbReference>
<dbReference type="InterPro" id="IPR051410">
    <property type="entry name" value="Ferric/Cupric_Reductase"/>
</dbReference>
<feature type="transmembrane region" description="Helical" evidence="13">
    <location>
        <begin position="9"/>
        <end position="28"/>
    </location>
</feature>
<organism evidence="15 16">
    <name type="scientific">Trichoderma aggressivum f. europaeum</name>
    <dbReference type="NCBI Taxonomy" id="173218"/>
    <lineage>
        <taxon>Eukaryota</taxon>
        <taxon>Fungi</taxon>
        <taxon>Dikarya</taxon>
        <taxon>Ascomycota</taxon>
        <taxon>Pezizomycotina</taxon>
        <taxon>Sordariomycetes</taxon>
        <taxon>Hypocreomycetidae</taxon>
        <taxon>Hypocreales</taxon>
        <taxon>Hypocreaceae</taxon>
        <taxon>Trichoderma</taxon>
    </lineage>
</organism>
<evidence type="ECO:0000256" key="11">
    <source>
        <dbReference type="ARBA" id="ARBA00023136"/>
    </source>
</evidence>
<evidence type="ECO:0000256" key="1">
    <source>
        <dbReference type="ARBA" id="ARBA00004651"/>
    </source>
</evidence>
<name>A0AAE1LZD0_9HYPO</name>
<sequence length="419" mass="46836">MQHHFSSNLVFYWTGIVALIFQAWLTFASHSTVRNLGYEIFKMTHFFAAVLFMLTFFWHCGFRLSSWDYFIATAAVYIPCYVYPWLRTCVEYGVGQKAQLFVEDNGFILITIPVKFNWKPGQYCFLRFTSFGLLHALSSHPFTICSLPAVAPNEQSELVFYIRQGSGLTAQLRQYALEQPGSSVTVLVDGPYGGINEQQYYDGRHLLVIAGGSGAGWCFPFIERFARQRWMSADEEHGQIVSTDGKDGVPSKAVSKTPGSGPLSLRVILVTRDVSSRAWFLRTINELLSKSLARDSSSHIDVQVYLTGQDLQKVNSTDIAIEGPASKESAVVVDDKIIPEGHKLIASEKEFHGRPQLTQIIHEEAAMVLEAGQSLNVYVCGPTTMQNDVRNAAAEENLNIVTGSKHGQVYIHSEHFSWA</sequence>
<gene>
    <name evidence="15" type="ORF">Triagg1_5431</name>
</gene>
<feature type="transmembrane region" description="Helical" evidence="13">
    <location>
        <begin position="67"/>
        <end position="86"/>
    </location>
</feature>
<keyword evidence="8 13" id="KW-1133">Transmembrane helix</keyword>
<dbReference type="AlphaFoldDB" id="A0AAE1LZD0"/>
<keyword evidence="10" id="KW-0406">Ion transport</keyword>
<dbReference type="Pfam" id="PF08030">
    <property type="entry name" value="NAD_binding_6"/>
    <property type="match status" value="1"/>
</dbReference>
<dbReference type="RefSeq" id="XP_062755552.1">
    <property type="nucleotide sequence ID" value="XM_062899945.1"/>
</dbReference>
<dbReference type="InterPro" id="IPR013121">
    <property type="entry name" value="Fe_red_NAD-bd_6"/>
</dbReference>
<keyword evidence="4" id="KW-0813">Transport</keyword>
<dbReference type="PANTHER" id="PTHR32361">
    <property type="entry name" value="FERRIC/CUPRIC REDUCTASE TRANSMEMBRANE COMPONENT"/>
    <property type="match status" value="1"/>
</dbReference>
<dbReference type="InterPro" id="IPR017927">
    <property type="entry name" value="FAD-bd_FR_type"/>
</dbReference>
<dbReference type="GO" id="GO:0006879">
    <property type="term" value="P:intracellular iron ion homeostasis"/>
    <property type="evidence" value="ECO:0007669"/>
    <property type="project" value="TreeGrafter"/>
</dbReference>